<feature type="region of interest" description="Disordered" evidence="4">
    <location>
        <begin position="984"/>
        <end position="1007"/>
    </location>
</feature>
<dbReference type="InterPro" id="IPR008906">
    <property type="entry name" value="HATC_C_dom"/>
</dbReference>
<dbReference type="InterPro" id="IPR008030">
    <property type="entry name" value="NmrA-like"/>
</dbReference>
<dbReference type="GO" id="GO:0046983">
    <property type="term" value="F:protein dimerization activity"/>
    <property type="evidence" value="ECO:0007669"/>
    <property type="project" value="InterPro"/>
</dbReference>
<dbReference type="Pfam" id="PF05368">
    <property type="entry name" value="NmrA"/>
    <property type="match status" value="1"/>
</dbReference>
<dbReference type="GO" id="GO:0005829">
    <property type="term" value="C:cytosol"/>
    <property type="evidence" value="ECO:0007669"/>
    <property type="project" value="TreeGrafter"/>
</dbReference>
<dbReference type="PANTHER" id="PTHR13239:SF4">
    <property type="entry name" value="AT25231P"/>
    <property type="match status" value="1"/>
</dbReference>
<feature type="domain" description="Far11/STRP C-terminal" evidence="6">
    <location>
        <begin position="946"/>
        <end position="1434"/>
    </location>
</feature>
<feature type="compositionally biased region" description="Basic and acidic residues" evidence="4">
    <location>
        <begin position="871"/>
        <end position="881"/>
    </location>
</feature>
<evidence type="ECO:0000259" key="5">
    <source>
        <dbReference type="SMART" id="SM01292"/>
    </source>
</evidence>
<evidence type="ECO:0000313" key="8">
    <source>
        <dbReference type="Proteomes" id="UP001215151"/>
    </source>
</evidence>
<dbReference type="InterPro" id="IPR040185">
    <property type="entry name" value="Far11/STRP"/>
</dbReference>
<dbReference type="Pfam" id="PF05699">
    <property type="entry name" value="Dimer_Tnp_hAT"/>
    <property type="match status" value="1"/>
</dbReference>
<dbReference type="SMART" id="SM01293">
    <property type="entry name" value="DUF3402"/>
    <property type="match status" value="1"/>
</dbReference>
<keyword evidence="1" id="KW-0521">NADP</keyword>
<feature type="compositionally biased region" description="Pro residues" evidence="4">
    <location>
        <begin position="899"/>
        <end position="913"/>
    </location>
</feature>
<dbReference type="EMBL" id="JAPEVG010000775">
    <property type="protein sequence ID" value="KAJ8455413.1"/>
    <property type="molecule type" value="Genomic_DNA"/>
</dbReference>
<feature type="compositionally biased region" description="Basic and acidic residues" evidence="4">
    <location>
        <begin position="1483"/>
        <end position="1493"/>
    </location>
</feature>
<dbReference type="Gene3D" id="3.90.25.10">
    <property type="entry name" value="UDP-galactose 4-epimerase, domain 1"/>
    <property type="match status" value="1"/>
</dbReference>
<reference evidence="7" key="1">
    <citation type="submission" date="2022-11" db="EMBL/GenBank/DDBJ databases">
        <title>Genome Sequence of Cubamyces cubensis.</title>
        <authorList>
            <person name="Buettner E."/>
        </authorList>
    </citation>
    <scope>NUCLEOTIDE SEQUENCE</scope>
    <source>
        <strain evidence="7">MPL-01</strain>
    </source>
</reference>
<protein>
    <recommendedName>
        <fullName evidence="9">HAT C-terminal dimerisation domain-containing protein</fullName>
    </recommendedName>
</protein>
<feature type="coiled-coil region" evidence="3">
    <location>
        <begin position="1015"/>
        <end position="1042"/>
    </location>
</feature>
<evidence type="ECO:0000256" key="2">
    <source>
        <dbReference type="ARBA" id="ARBA00023002"/>
    </source>
</evidence>
<sequence length="1509" mass="169686">MSSEQPLVLILGATGRTGQSIVKGLLASERFRVAALVRPESISKPVVQTFRQSGVEIRTGHLGDSIEKLTEALAGVDIFISTVVPWLIMDQKVAILAAKAAGVKRVIPCDYATPGERGLRQLHDQKLAVRDFIKDIQVPYTFVDVGWWMQLSLPMPERSSGLMKERMNILYGEGNNRTLVTDLNHIGTYMARIIADPRTVNHAVIIWEEEVTQLEALEVGYRYSGEGDFLRAKRVSVGVPFPDDALEQTIETAKAEHAKDPSDVLALLDLTWSEYMFSLHILEENTLENAKRLGYLDAQELYPDVPKHTLEDPERAAAEPAQGIANSSDAVMETDEERIQRLHAEDEAAVQEELKRYGEEAPPVQEIALLEYWQNVANKFPYLYRVALDILPAPASSVPCDRVFSSKETDTLRRTGLNPAMMEILQVLNYSLKQGMRESTFTGVHANAREDEMLFDPLKTAGEASGMLHSGNFDDFLTLTKVMRSGREGDGEIAGTSGENSRGETRAGRDEKASREANESRGRGFESWRTSWTEESRTRADQSYYDFQYNDEDTVLNEIEEFYSYVETPQVAENLKAWDGSFPGEWTTSSFAQRKAHVEVLLESLEHRDAEIRFTNARRLFYVLQGTFAETTSQEDQLHWIFENCKVVRAANGVTSIVEAIKIASSKHDLLCTLSDADAAHFNISPQEKSDFMEEVTTELSVYLGMLYHMVEVFKGHDDFADELMSLEPPLPVYLFNVVAGLRDKSAKGYPLLLVLWKTILTCCGGIRELASVKKLTRELAGLTPVPEEGNILYGIIGVGWPSNRLSIPPAAVPVKASPLDLEAFRHEISVKYPTFNPPPVTVPASTPVTTAKLAQAYSPIPVRHHYDHDVGESQHQEHSHNMPHPFNSNQAGSSFRPMPQPATPAPSPPPSPKPKKQQFQTDQSRPFLFPFSRTNIGYNDARLVPFAIDEADKLYAKHMYVSLSLWQMWKTREECMTVESGLEYLPGPERPSEPKIPPISPTVEDETGEKLPDVALLDAKIAEAEKNMENAGSAAERRRAKERREDLMRLKRVEQIYSAVLPVLPGWVLVLLKLLLATVSTPNGGVPPAAGPGFPPGVMSPLEPPKLSTLDETDVARHREITSKAVSAILLLTLKWFKMSHVMKFHHLGQLLLDTNCLLLILKIFGLQEVSAAVVAKADIPERNFFRYCQVQFARRSDIGGPEDQMQRPTRQTVVRRTKLPNGQMHEEEVDLLTDFSWRNFFSTINFAKIMQKLSKHRSHRIRMLVQYKSHAVLKRILKVQHPMLQLHVLKLIKSQVPFGGRKWRQANMQVITAIYLNCRPDLRDEWLTGLEVDDVYDAQAQEQALRHLVKFYNNKRYGVQATPQSNAHRRAASISHHLEGLHPGPELSGMLRPVQTPNNVDADVFPPLRAQTTEPSIFLPYVTEDIAFEEEYEEYLRWSDENSETGSQGSTAWHRLPELVHDIADSISDSESIVSIGELPDEGRGSGKEDRDIPDENVNNWEVRPST</sequence>
<evidence type="ECO:0008006" key="9">
    <source>
        <dbReference type="Google" id="ProtNLM"/>
    </source>
</evidence>
<dbReference type="SUPFAM" id="SSF51735">
    <property type="entry name" value="NAD(P)-binding Rossmann-fold domains"/>
    <property type="match status" value="1"/>
</dbReference>
<dbReference type="CDD" id="cd05259">
    <property type="entry name" value="PCBER_SDR_a"/>
    <property type="match status" value="1"/>
</dbReference>
<dbReference type="InterPro" id="IPR036291">
    <property type="entry name" value="NAD(P)-bd_dom_sf"/>
</dbReference>
<dbReference type="InterPro" id="IPR012486">
    <property type="entry name" value="Far11/STRP_N"/>
</dbReference>
<feature type="compositionally biased region" description="Basic and acidic residues" evidence="4">
    <location>
        <begin position="501"/>
        <end position="532"/>
    </location>
</feature>
<accession>A0AAD7TGH1</accession>
<dbReference type="SUPFAM" id="SSF53098">
    <property type="entry name" value="Ribonuclease H-like"/>
    <property type="match status" value="1"/>
</dbReference>
<keyword evidence="2" id="KW-0560">Oxidoreductase</keyword>
<keyword evidence="3" id="KW-0175">Coiled coil</keyword>
<dbReference type="GO" id="GO:0016491">
    <property type="term" value="F:oxidoreductase activity"/>
    <property type="evidence" value="ECO:0007669"/>
    <property type="project" value="UniProtKB-KW"/>
</dbReference>
<comment type="caution">
    <text evidence="7">The sequence shown here is derived from an EMBL/GenBank/DDBJ whole genome shotgun (WGS) entry which is preliminary data.</text>
</comment>
<dbReference type="Pfam" id="PF11882">
    <property type="entry name" value="DUF3402"/>
    <property type="match status" value="1"/>
</dbReference>
<feature type="compositionally biased region" description="Polar residues" evidence="4">
    <location>
        <begin position="1499"/>
        <end position="1509"/>
    </location>
</feature>
<dbReference type="InterPro" id="IPR045312">
    <property type="entry name" value="PCBER-like"/>
</dbReference>
<dbReference type="Pfam" id="PF07923">
    <property type="entry name" value="N1221"/>
    <property type="match status" value="1"/>
</dbReference>
<feature type="region of interest" description="Disordered" evidence="4">
    <location>
        <begin position="487"/>
        <end position="532"/>
    </location>
</feature>
<evidence type="ECO:0000259" key="6">
    <source>
        <dbReference type="SMART" id="SM01293"/>
    </source>
</evidence>
<evidence type="ECO:0000256" key="1">
    <source>
        <dbReference type="ARBA" id="ARBA00022857"/>
    </source>
</evidence>
<feature type="domain" description="Far11/STRP N-terminal" evidence="5">
    <location>
        <begin position="542"/>
        <end position="856"/>
    </location>
</feature>
<dbReference type="InterPro" id="IPR021819">
    <property type="entry name" value="Far11/STRP_C"/>
</dbReference>
<proteinExistence type="predicted"/>
<evidence type="ECO:0000313" key="7">
    <source>
        <dbReference type="EMBL" id="KAJ8455413.1"/>
    </source>
</evidence>
<dbReference type="PANTHER" id="PTHR13239">
    <property type="entry name" value="PROTEIN REQUIRED FOR HYPHAL ANASTOMOSIS HAM-2"/>
    <property type="match status" value="1"/>
</dbReference>
<dbReference type="SMART" id="SM01292">
    <property type="entry name" value="N1221"/>
    <property type="match status" value="1"/>
</dbReference>
<dbReference type="GO" id="GO:0007010">
    <property type="term" value="P:cytoskeleton organization"/>
    <property type="evidence" value="ECO:0007669"/>
    <property type="project" value="TreeGrafter"/>
</dbReference>
<evidence type="ECO:0000256" key="3">
    <source>
        <dbReference type="SAM" id="Coils"/>
    </source>
</evidence>
<evidence type="ECO:0000256" key="4">
    <source>
        <dbReference type="SAM" id="MobiDB-lite"/>
    </source>
</evidence>
<name>A0AAD7TGH1_9APHY</name>
<dbReference type="Proteomes" id="UP001215151">
    <property type="component" value="Unassembled WGS sequence"/>
</dbReference>
<gene>
    <name evidence="7" type="ORF">ONZ51_g12471</name>
</gene>
<organism evidence="7 8">
    <name type="scientific">Trametes cubensis</name>
    <dbReference type="NCBI Taxonomy" id="1111947"/>
    <lineage>
        <taxon>Eukaryota</taxon>
        <taxon>Fungi</taxon>
        <taxon>Dikarya</taxon>
        <taxon>Basidiomycota</taxon>
        <taxon>Agaricomycotina</taxon>
        <taxon>Agaricomycetes</taxon>
        <taxon>Polyporales</taxon>
        <taxon>Polyporaceae</taxon>
        <taxon>Trametes</taxon>
    </lineage>
</organism>
<dbReference type="Gene3D" id="3.40.50.720">
    <property type="entry name" value="NAD(P)-binding Rossmann-like Domain"/>
    <property type="match status" value="1"/>
</dbReference>
<dbReference type="InterPro" id="IPR012337">
    <property type="entry name" value="RNaseH-like_sf"/>
</dbReference>
<feature type="region of interest" description="Disordered" evidence="4">
    <location>
        <begin position="1472"/>
        <end position="1509"/>
    </location>
</feature>
<keyword evidence="8" id="KW-1185">Reference proteome</keyword>
<feature type="region of interest" description="Disordered" evidence="4">
    <location>
        <begin position="871"/>
        <end position="922"/>
    </location>
</feature>